<comment type="subcellular location">
    <subcellularLocation>
        <location evidence="1">Membrane</location>
    </subcellularLocation>
</comment>
<evidence type="ECO:0000256" key="4">
    <source>
        <dbReference type="RuleBase" id="RU004003"/>
    </source>
</evidence>
<reference evidence="7" key="1">
    <citation type="submission" date="2023-05" db="EMBL/GenBank/DDBJ databases">
        <title>Anaerotaeda fermentans gen. nov., sp. nov., a novel anaerobic planctomycete of the new family within the order Sedimentisphaerales isolated from Taman Peninsula, Russia.</title>
        <authorList>
            <person name="Khomyakova M.A."/>
            <person name="Merkel A.Y."/>
            <person name="Slobodkin A.I."/>
        </authorList>
    </citation>
    <scope>NUCLEOTIDE SEQUENCE</scope>
    <source>
        <strain evidence="7">M17dextr</strain>
    </source>
</reference>
<evidence type="ECO:0000256" key="2">
    <source>
        <dbReference type="ARBA" id="ARBA00022729"/>
    </source>
</evidence>
<protein>
    <recommendedName>
        <fullName evidence="6">Type II/III secretion system secretin-like domain-containing protein</fullName>
    </recommendedName>
</protein>
<evidence type="ECO:0000256" key="1">
    <source>
        <dbReference type="ARBA" id="ARBA00004370"/>
    </source>
</evidence>
<gene>
    <name evidence="7" type="ORF">QJ522_17060</name>
</gene>
<feature type="region of interest" description="Disordered" evidence="5">
    <location>
        <begin position="461"/>
        <end position="524"/>
    </location>
</feature>
<organism evidence="7 8">
    <name type="scientific">Anaerobaca lacustris</name>
    <dbReference type="NCBI Taxonomy" id="3044600"/>
    <lineage>
        <taxon>Bacteria</taxon>
        <taxon>Pseudomonadati</taxon>
        <taxon>Planctomycetota</taxon>
        <taxon>Phycisphaerae</taxon>
        <taxon>Sedimentisphaerales</taxon>
        <taxon>Anaerobacaceae</taxon>
        <taxon>Anaerobaca</taxon>
    </lineage>
</organism>
<dbReference type="PRINTS" id="PR00811">
    <property type="entry name" value="BCTERIALGSPD"/>
</dbReference>
<comment type="similarity">
    <text evidence="4">Belongs to the bacterial secretin family.</text>
</comment>
<proteinExistence type="inferred from homology"/>
<dbReference type="PROSITE" id="PS51257">
    <property type="entry name" value="PROKAR_LIPOPROTEIN"/>
    <property type="match status" value="1"/>
</dbReference>
<dbReference type="Pfam" id="PF00263">
    <property type="entry name" value="Secretin"/>
    <property type="match status" value="1"/>
</dbReference>
<sequence length="524" mass="58510">MTDDRRQISHNAGILLLALVVLGTIALSGCHDWPDERGTAIEAQNILRDISRIETVADPNIRPPEIYRSPPRKFKQTVGGAEEWKLVYFCRHHTAVSMRQIIHEQFATQLFNQKGQSTTVQDYTVTANPATNQLIVRAPLETDIDAVLELINETDIPPIQVKIDCLVSELYADLTVDRETSMMIENLFGEIKLGGEPPDGLAFPGASLRDPAREKFGLKAGISRDRFEALVDILVSRGYLKILMNPTLEVVNGQSAKIQSRQHVPLQQVTVQSGGFGGTPVLRTQTEYYDIVDQLEITPHVYANGYIGLQTSAQIAAYMTPEGIKQTPIVTERTITNKDNRVRIGESLIIGGIRKSEKRDVIRGVPILKDIPGLNLLFSGRDFEERATEVIFILTPTISTGGKPNADIVEMLHEKHASPMTQAIHEAVTDPLGIRAREEDNERRIEARELQRERLLDARRTRMRSMEDAERTAARLEAMRAGQQIQDEEEPAEAESQDDQTETETGQEDQTEQNPAPPQPEPPA</sequence>
<dbReference type="Proteomes" id="UP001431776">
    <property type="component" value="Unassembled WGS sequence"/>
</dbReference>
<dbReference type="InterPro" id="IPR038591">
    <property type="entry name" value="NolW-like_sf"/>
</dbReference>
<evidence type="ECO:0000256" key="5">
    <source>
        <dbReference type="SAM" id="MobiDB-lite"/>
    </source>
</evidence>
<dbReference type="RefSeq" id="WP_349246182.1">
    <property type="nucleotide sequence ID" value="NZ_JASCXX010000024.1"/>
</dbReference>
<dbReference type="PANTHER" id="PTHR30332:SF24">
    <property type="entry name" value="SECRETIN GSPD-RELATED"/>
    <property type="match status" value="1"/>
</dbReference>
<evidence type="ECO:0000256" key="3">
    <source>
        <dbReference type="ARBA" id="ARBA00023136"/>
    </source>
</evidence>
<name>A0AAW6TYQ2_9BACT</name>
<dbReference type="Gene3D" id="3.30.1370.120">
    <property type="match status" value="1"/>
</dbReference>
<dbReference type="InterPro" id="IPR001775">
    <property type="entry name" value="GspD/PilQ"/>
</dbReference>
<keyword evidence="3" id="KW-0472">Membrane</keyword>
<keyword evidence="8" id="KW-1185">Reference proteome</keyword>
<dbReference type="InterPro" id="IPR004846">
    <property type="entry name" value="T2SS/T3SS_dom"/>
</dbReference>
<feature type="compositionally biased region" description="Pro residues" evidence="5">
    <location>
        <begin position="515"/>
        <end position="524"/>
    </location>
</feature>
<evidence type="ECO:0000259" key="6">
    <source>
        <dbReference type="Pfam" id="PF00263"/>
    </source>
</evidence>
<feature type="compositionally biased region" description="Basic and acidic residues" evidence="5">
    <location>
        <begin position="461"/>
        <end position="478"/>
    </location>
</feature>
<dbReference type="EMBL" id="JASCXX010000024">
    <property type="protein sequence ID" value="MDI6450772.1"/>
    <property type="molecule type" value="Genomic_DNA"/>
</dbReference>
<feature type="domain" description="Type II/III secretion system secretin-like" evidence="6">
    <location>
        <begin position="234"/>
        <end position="398"/>
    </location>
</feature>
<dbReference type="InterPro" id="IPR050810">
    <property type="entry name" value="Bact_Secretion_Sys_Channel"/>
</dbReference>
<evidence type="ECO:0000313" key="7">
    <source>
        <dbReference type="EMBL" id="MDI6450772.1"/>
    </source>
</evidence>
<dbReference type="AlphaFoldDB" id="A0AAW6TYQ2"/>
<feature type="compositionally biased region" description="Acidic residues" evidence="5">
    <location>
        <begin position="486"/>
        <end position="511"/>
    </location>
</feature>
<keyword evidence="2" id="KW-0732">Signal</keyword>
<dbReference type="PANTHER" id="PTHR30332">
    <property type="entry name" value="PROBABLE GENERAL SECRETION PATHWAY PROTEIN D"/>
    <property type="match status" value="1"/>
</dbReference>
<dbReference type="GO" id="GO:0015627">
    <property type="term" value="C:type II protein secretion system complex"/>
    <property type="evidence" value="ECO:0007669"/>
    <property type="project" value="TreeGrafter"/>
</dbReference>
<evidence type="ECO:0000313" key="8">
    <source>
        <dbReference type="Proteomes" id="UP001431776"/>
    </source>
</evidence>
<comment type="caution">
    <text evidence="7">The sequence shown here is derived from an EMBL/GenBank/DDBJ whole genome shotgun (WGS) entry which is preliminary data.</text>
</comment>
<accession>A0AAW6TYQ2</accession>
<dbReference type="GO" id="GO:0009306">
    <property type="term" value="P:protein secretion"/>
    <property type="evidence" value="ECO:0007669"/>
    <property type="project" value="InterPro"/>
</dbReference>
<dbReference type="GO" id="GO:0016020">
    <property type="term" value="C:membrane"/>
    <property type="evidence" value="ECO:0007669"/>
    <property type="project" value="UniProtKB-SubCell"/>
</dbReference>